<evidence type="ECO:0000256" key="6">
    <source>
        <dbReference type="ARBA" id="ARBA00023065"/>
    </source>
</evidence>
<keyword evidence="5 9" id="KW-1133">Transmembrane helix</keyword>
<evidence type="ECO:0000256" key="4">
    <source>
        <dbReference type="ARBA" id="ARBA00022692"/>
    </source>
</evidence>
<dbReference type="PANTHER" id="PTHR11893">
    <property type="entry name" value="INNEXIN"/>
    <property type="match status" value="1"/>
</dbReference>
<dbReference type="AlphaFoldDB" id="A0A8B6GUK6"/>
<feature type="non-terminal residue" evidence="10">
    <location>
        <position position="1"/>
    </location>
</feature>
<dbReference type="Proteomes" id="UP000596742">
    <property type="component" value="Unassembled WGS sequence"/>
</dbReference>
<name>A0A8B6GUK6_MYTGA</name>
<evidence type="ECO:0000256" key="3">
    <source>
        <dbReference type="ARBA" id="ARBA00022475"/>
    </source>
</evidence>
<comment type="similarity">
    <text evidence="9">Belongs to the pannexin family.</text>
</comment>
<evidence type="ECO:0000256" key="1">
    <source>
        <dbReference type="ARBA" id="ARBA00004651"/>
    </source>
</evidence>
<dbReference type="InterPro" id="IPR000990">
    <property type="entry name" value="Innexin"/>
</dbReference>
<dbReference type="PROSITE" id="PS51013">
    <property type="entry name" value="PANNEXIN"/>
    <property type="match status" value="1"/>
</dbReference>
<evidence type="ECO:0000256" key="5">
    <source>
        <dbReference type="ARBA" id="ARBA00022989"/>
    </source>
</evidence>
<evidence type="ECO:0000256" key="7">
    <source>
        <dbReference type="ARBA" id="ARBA00023136"/>
    </source>
</evidence>
<dbReference type="Pfam" id="PF00876">
    <property type="entry name" value="Innexin"/>
    <property type="match status" value="1"/>
</dbReference>
<evidence type="ECO:0000313" key="10">
    <source>
        <dbReference type="EMBL" id="VDI69073.1"/>
    </source>
</evidence>
<feature type="transmembrane region" description="Helical" evidence="9">
    <location>
        <begin position="32"/>
        <end position="51"/>
    </location>
</feature>
<evidence type="ECO:0000256" key="9">
    <source>
        <dbReference type="RuleBase" id="RU010713"/>
    </source>
</evidence>
<evidence type="ECO:0000256" key="8">
    <source>
        <dbReference type="ARBA" id="ARBA00023303"/>
    </source>
</evidence>
<feature type="transmembrane region" description="Helical" evidence="9">
    <location>
        <begin position="103"/>
        <end position="125"/>
    </location>
</feature>
<dbReference type="EMBL" id="UYJE01008987">
    <property type="protein sequence ID" value="VDI69073.1"/>
    <property type="molecule type" value="Genomic_DNA"/>
</dbReference>
<evidence type="ECO:0000313" key="11">
    <source>
        <dbReference type="Proteomes" id="UP000596742"/>
    </source>
</evidence>
<sequence>RVSVVWIFGSWASWSKLRGNDDDDWVDRINHLYTVVLLCVFAVFTGGGQYVGDPIQCWCPAQFTGAYVSYTKSYCWIKNTYYIPMNNAIPTDHMDRESEELAYYQWIPIILVFMAFMFKFPCLVWRMLNGYSGLNVEKIVNMAVSTQTSDPKKRDESVKHISVYIDRWLETHRPYSHNFMVRVQHKMARFCCVFCNKREGTFLTGLYMFVKILYCVNIICQFFILNAFMGHDFFSAYGFEVINGLANDWEIKESYRFPRVTLCDFDIRQLANVQRWTVQCVLPINLFNEKIFIFLWFWFVCIAVVTTGNFLFWIWRVVVKQNRVAYVKKFLKVNDQLHGEDEKKLCRRFANDYLRDDGLFVLRIVARNTNSILLTDLVMCLWGIYKDKPEVRKENDYNDTNP</sequence>
<feature type="transmembrane region" description="Helical" evidence="9">
    <location>
        <begin position="291"/>
        <end position="315"/>
    </location>
</feature>
<feature type="transmembrane region" description="Helical" evidence="9">
    <location>
        <begin position="206"/>
        <end position="229"/>
    </location>
</feature>
<dbReference type="OrthoDB" id="5867527at2759"/>
<protein>
    <recommendedName>
        <fullName evidence="9">Innexin</fullName>
    </recommendedName>
</protein>
<keyword evidence="11" id="KW-1185">Reference proteome</keyword>
<evidence type="ECO:0000256" key="2">
    <source>
        <dbReference type="ARBA" id="ARBA00022448"/>
    </source>
</evidence>
<dbReference type="PANTHER" id="PTHR11893:SF36">
    <property type="entry name" value="INNEXIN-5"/>
    <property type="match status" value="1"/>
</dbReference>
<comment type="subcellular location">
    <subcellularLocation>
        <location evidence="1 9">Cell membrane</location>
        <topology evidence="1 9">Multi-pass membrane protein</topology>
    </subcellularLocation>
</comment>
<keyword evidence="3" id="KW-1003">Cell membrane</keyword>
<keyword evidence="8 9" id="KW-0407">Ion channel</keyword>
<proteinExistence type="inferred from homology"/>
<keyword evidence="2 9" id="KW-0813">Transport</keyword>
<dbReference type="GO" id="GO:0034220">
    <property type="term" value="P:monoatomic ion transmembrane transport"/>
    <property type="evidence" value="ECO:0007669"/>
    <property type="project" value="UniProtKB-KW"/>
</dbReference>
<accession>A0A8B6GUK6</accession>
<organism evidence="10 11">
    <name type="scientific">Mytilus galloprovincialis</name>
    <name type="common">Mediterranean mussel</name>
    <dbReference type="NCBI Taxonomy" id="29158"/>
    <lineage>
        <taxon>Eukaryota</taxon>
        <taxon>Metazoa</taxon>
        <taxon>Spiralia</taxon>
        <taxon>Lophotrochozoa</taxon>
        <taxon>Mollusca</taxon>
        <taxon>Bivalvia</taxon>
        <taxon>Autobranchia</taxon>
        <taxon>Pteriomorphia</taxon>
        <taxon>Mytilida</taxon>
        <taxon>Mytiloidea</taxon>
        <taxon>Mytilidae</taxon>
        <taxon>Mytilinae</taxon>
        <taxon>Mytilus</taxon>
    </lineage>
</organism>
<keyword evidence="7 9" id="KW-0472">Membrane</keyword>
<reference evidence="10" key="1">
    <citation type="submission" date="2018-11" db="EMBL/GenBank/DDBJ databases">
        <authorList>
            <person name="Alioto T."/>
            <person name="Alioto T."/>
        </authorList>
    </citation>
    <scope>NUCLEOTIDE SEQUENCE</scope>
</reference>
<comment type="caution">
    <text evidence="10">The sequence shown here is derived from an EMBL/GenBank/DDBJ whole genome shotgun (WGS) entry which is preliminary data.</text>
</comment>
<gene>
    <name evidence="9" type="primary">inx</name>
    <name evidence="10" type="ORF">MGAL_10B074350</name>
</gene>
<dbReference type="GO" id="GO:0005886">
    <property type="term" value="C:plasma membrane"/>
    <property type="evidence" value="ECO:0007669"/>
    <property type="project" value="UniProtKB-SubCell"/>
</dbReference>
<keyword evidence="4 9" id="KW-0812">Transmembrane</keyword>
<dbReference type="PRINTS" id="PR01262">
    <property type="entry name" value="INNEXIN"/>
</dbReference>
<dbReference type="GO" id="GO:0005921">
    <property type="term" value="C:gap junction"/>
    <property type="evidence" value="ECO:0007669"/>
    <property type="project" value="UniProtKB-UniRule"/>
</dbReference>
<keyword evidence="6 9" id="KW-0406">Ion transport</keyword>
<comment type="function">
    <text evidence="9">Structural component of the gap junctions.</text>
</comment>